<sequence>MKKIVFVNLILLFYGITSAQVNEKALINKTAEAAEKTKDTTNMGWKKAGNFSFLFNQSAFNNEWLGGGTSNMAGNISLNYDFNYKSESIVWDNKIFAAYGLTKLKDQETTKSDDRLEFTSLLGKKASGYWYYSAFLNFKTQMDAGFKYVDFTNDNGTPLITTDDFADKQKVTISHFFSPAYLQVGPGMLWKKSDNLKVNIAPATSRFIFVHKHFTELGSAFGVDQGKSFRFEFGAALNGYYKFNIMENVSMENILNLYSNYLEKPQNVDIDYQMNLVMKINKYLSTNLSFQAIYDDNAIGAFQIREVFGLGFNYGF</sequence>
<evidence type="ECO:0000313" key="3">
    <source>
        <dbReference type="Proteomes" id="UP000184488"/>
    </source>
</evidence>
<protein>
    <recommendedName>
        <fullName evidence="4">DUF3078 domain-containing protein</fullName>
    </recommendedName>
</protein>
<gene>
    <name evidence="2" type="ORF">SAMN05444363_0504</name>
</gene>
<organism evidence="2 3">
    <name type="scientific">Flavobacterium terrae</name>
    <dbReference type="NCBI Taxonomy" id="415425"/>
    <lineage>
        <taxon>Bacteria</taxon>
        <taxon>Pseudomonadati</taxon>
        <taxon>Bacteroidota</taxon>
        <taxon>Flavobacteriia</taxon>
        <taxon>Flavobacteriales</taxon>
        <taxon>Flavobacteriaceae</taxon>
        <taxon>Flavobacterium</taxon>
    </lineage>
</organism>
<evidence type="ECO:0008006" key="4">
    <source>
        <dbReference type="Google" id="ProtNLM"/>
    </source>
</evidence>
<dbReference type="STRING" id="415425.SAMN05444363_0504"/>
<proteinExistence type="predicted"/>
<evidence type="ECO:0000256" key="1">
    <source>
        <dbReference type="SAM" id="SignalP"/>
    </source>
</evidence>
<dbReference type="RefSeq" id="WP_073308281.1">
    <property type="nucleotide sequence ID" value="NZ_FQZI01000001.1"/>
</dbReference>
<dbReference type="Pfam" id="PF11276">
    <property type="entry name" value="DUF3078"/>
    <property type="match status" value="1"/>
</dbReference>
<dbReference type="InterPro" id="IPR021428">
    <property type="entry name" value="DUF3078"/>
</dbReference>
<evidence type="ECO:0000313" key="2">
    <source>
        <dbReference type="EMBL" id="SHI42458.1"/>
    </source>
</evidence>
<dbReference type="Proteomes" id="UP000184488">
    <property type="component" value="Unassembled WGS sequence"/>
</dbReference>
<dbReference type="AlphaFoldDB" id="A0A1M6B1H3"/>
<reference evidence="3" key="1">
    <citation type="submission" date="2016-11" db="EMBL/GenBank/DDBJ databases">
        <authorList>
            <person name="Varghese N."/>
            <person name="Submissions S."/>
        </authorList>
    </citation>
    <scope>NUCLEOTIDE SEQUENCE [LARGE SCALE GENOMIC DNA]</scope>
    <source>
        <strain evidence="3">DSM 18829</strain>
    </source>
</reference>
<accession>A0A1M6B1H3</accession>
<name>A0A1M6B1H3_9FLAO</name>
<keyword evidence="3" id="KW-1185">Reference proteome</keyword>
<keyword evidence="1" id="KW-0732">Signal</keyword>
<feature type="signal peptide" evidence="1">
    <location>
        <begin position="1"/>
        <end position="19"/>
    </location>
</feature>
<feature type="chain" id="PRO_5012725738" description="DUF3078 domain-containing protein" evidence="1">
    <location>
        <begin position="20"/>
        <end position="316"/>
    </location>
</feature>
<dbReference type="OrthoDB" id="1495718at2"/>
<dbReference type="EMBL" id="FQZI01000001">
    <property type="protein sequence ID" value="SHI42458.1"/>
    <property type="molecule type" value="Genomic_DNA"/>
</dbReference>